<dbReference type="Gene3D" id="3.60.20.30">
    <property type="entry name" value="(Glycosyl)asparaginase"/>
    <property type="match status" value="1"/>
</dbReference>
<dbReference type="STRING" id="1043005.A0A074YKK9"/>
<evidence type="ECO:0000313" key="2">
    <source>
        <dbReference type="Proteomes" id="UP000030641"/>
    </source>
</evidence>
<sequence length="84" mass="9091">MTRFSSPPLPFAVSVSRVAGPNGILQQSAEDRWKKTGEGEGGVIGIEHVQGEGIVVADFNCGGMFRAWVDDDGEEQMMVFKEGF</sequence>
<dbReference type="GeneID" id="25365651"/>
<dbReference type="InParanoid" id="A0A074YKK9"/>
<dbReference type="HOGENOM" id="CLU_2527084_0_0_1"/>
<dbReference type="RefSeq" id="XP_013346813.1">
    <property type="nucleotide sequence ID" value="XM_013491359.1"/>
</dbReference>
<gene>
    <name evidence="1" type="ORF">AUEXF2481DRAFT_36722</name>
</gene>
<organism evidence="1 2">
    <name type="scientific">Aureobasidium subglaciale (strain EXF-2481)</name>
    <name type="common">Aureobasidium pullulans var. subglaciale</name>
    <dbReference type="NCBI Taxonomy" id="1043005"/>
    <lineage>
        <taxon>Eukaryota</taxon>
        <taxon>Fungi</taxon>
        <taxon>Dikarya</taxon>
        <taxon>Ascomycota</taxon>
        <taxon>Pezizomycotina</taxon>
        <taxon>Dothideomycetes</taxon>
        <taxon>Dothideomycetidae</taxon>
        <taxon>Dothideales</taxon>
        <taxon>Saccotheciaceae</taxon>
        <taxon>Aureobasidium</taxon>
    </lineage>
</organism>
<dbReference type="Proteomes" id="UP000030641">
    <property type="component" value="Unassembled WGS sequence"/>
</dbReference>
<name>A0A074YKK9_AURSE</name>
<dbReference type="AlphaFoldDB" id="A0A074YKK9"/>
<proteinExistence type="predicted"/>
<keyword evidence="2" id="KW-1185">Reference proteome</keyword>
<protein>
    <submittedName>
        <fullName evidence="1">Uncharacterized protein</fullName>
    </submittedName>
</protein>
<dbReference type="EMBL" id="KL584752">
    <property type="protein sequence ID" value="KEQ98210.1"/>
    <property type="molecule type" value="Genomic_DNA"/>
</dbReference>
<dbReference type="OrthoDB" id="2262349at2759"/>
<accession>A0A074YKK9</accession>
<reference evidence="1 2" key="1">
    <citation type="journal article" date="2014" name="BMC Genomics">
        <title>Genome sequencing of four Aureobasidium pullulans varieties: biotechnological potential, stress tolerance, and description of new species.</title>
        <authorList>
            <person name="Gostin Ar C."/>
            <person name="Ohm R.A."/>
            <person name="Kogej T."/>
            <person name="Sonjak S."/>
            <person name="Turk M."/>
            <person name="Zajc J."/>
            <person name="Zalar P."/>
            <person name="Grube M."/>
            <person name="Sun H."/>
            <person name="Han J."/>
            <person name="Sharma A."/>
            <person name="Chiniquy J."/>
            <person name="Ngan C.Y."/>
            <person name="Lipzen A."/>
            <person name="Barry K."/>
            <person name="Grigoriev I.V."/>
            <person name="Gunde-Cimerman N."/>
        </authorList>
    </citation>
    <scope>NUCLEOTIDE SEQUENCE [LARGE SCALE GENOMIC DNA]</scope>
    <source>
        <strain evidence="1 2">EXF-2481</strain>
    </source>
</reference>
<evidence type="ECO:0000313" key="1">
    <source>
        <dbReference type="EMBL" id="KEQ98210.1"/>
    </source>
</evidence>